<feature type="compositionally biased region" description="Basic and acidic residues" evidence="1">
    <location>
        <begin position="198"/>
        <end position="214"/>
    </location>
</feature>
<accession>A0AAF0ELL5</accession>
<dbReference type="AlphaFoldDB" id="A0AAF0ELL5"/>
<keyword evidence="3" id="KW-1185">Reference proteome</keyword>
<evidence type="ECO:0000313" key="2">
    <source>
        <dbReference type="EMBL" id="WFD24961.1"/>
    </source>
</evidence>
<reference evidence="2" key="1">
    <citation type="submission" date="2023-03" db="EMBL/GenBank/DDBJ databases">
        <title>Mating type loci evolution in Malassezia.</title>
        <authorList>
            <person name="Coelho M.A."/>
        </authorList>
    </citation>
    <scope>NUCLEOTIDE SEQUENCE</scope>
    <source>
        <strain evidence="2">CBS 12830</strain>
    </source>
</reference>
<name>A0AAF0ELL5_9BASI</name>
<proteinExistence type="predicted"/>
<evidence type="ECO:0000313" key="3">
    <source>
        <dbReference type="Proteomes" id="UP001214415"/>
    </source>
</evidence>
<dbReference type="Proteomes" id="UP001214415">
    <property type="component" value="Chromosome 8"/>
</dbReference>
<dbReference type="GO" id="GO:0006360">
    <property type="term" value="P:transcription by RNA polymerase I"/>
    <property type="evidence" value="ECO:0007669"/>
    <property type="project" value="InterPro"/>
</dbReference>
<gene>
    <name evidence="2" type="ORF">MEQU1_003668</name>
</gene>
<dbReference type="Gene3D" id="6.20.250.70">
    <property type="match status" value="1"/>
</dbReference>
<feature type="region of interest" description="Disordered" evidence="1">
    <location>
        <begin position="161"/>
        <end position="220"/>
    </location>
</feature>
<evidence type="ECO:0000256" key="1">
    <source>
        <dbReference type="SAM" id="MobiDB-lite"/>
    </source>
</evidence>
<dbReference type="InterPro" id="IPR013240">
    <property type="entry name" value="DNA-dir_RNA_pol1_su_RPA34"/>
</dbReference>
<sequence>MGSTDGGRAAASTFTPPVGYRTCGLDDIGSISEKELWVVRVPEGLDAASLDGVSIPLEALTGKAHGALASIEVPQDDSYDLLMATQTTAERVNAGPSQLIEMAGPSEDRVRVDHDFLRSAKSAGVATELVSVSALVPRKGSLRLAAPITRRLYLARQAPRAAHAGEASAPVSRARAQPWDRLKGIFRPTGSQAPTVRAETKEKKRKKDSKEEPKKKKQKQ</sequence>
<protein>
    <submittedName>
        <fullName evidence="2">Uncharacterized protein</fullName>
    </submittedName>
</protein>
<organism evidence="2 3">
    <name type="scientific">Malassezia equina</name>
    <dbReference type="NCBI Taxonomy" id="1381935"/>
    <lineage>
        <taxon>Eukaryota</taxon>
        <taxon>Fungi</taxon>
        <taxon>Dikarya</taxon>
        <taxon>Basidiomycota</taxon>
        <taxon>Ustilaginomycotina</taxon>
        <taxon>Malasseziomycetes</taxon>
        <taxon>Malasseziales</taxon>
        <taxon>Malasseziaceae</taxon>
        <taxon>Malassezia</taxon>
    </lineage>
</organism>
<dbReference type="EMBL" id="CP119907">
    <property type="protein sequence ID" value="WFD24961.1"/>
    <property type="molecule type" value="Genomic_DNA"/>
</dbReference>
<dbReference type="Pfam" id="PF08208">
    <property type="entry name" value="RNA_polI_A34"/>
    <property type="match status" value="1"/>
</dbReference>